<dbReference type="OrthoDB" id="674604at2759"/>
<protein>
    <submittedName>
        <fullName evidence="3">HET-domain-containing protein</fullName>
    </submittedName>
</protein>
<sequence>MRLLNVETFKLETFDQLKIPKYAALSHTWGNEEVTFQDIATDLSQRKIGWTKILRSAAEAKKHSCEYVWIDTCCIDKTSSTELSEAINSMYRWYRKCEVCFAHLDDVSEEPKAMVTLVEVDSEPVTQLGSPLPTRALFSEARWFTRGWTLQELIAPRTLYFYDSTWNKIGEKKELWKEISARTGIGSDVIHDQTYLDTESIAQRMSWASGRKTEKFEDLAYCLMGIFGVNMPLLYGEGVRAFTRLQEEIMKRNYDHSLFAWNHHFPIDAYGTSLSLRQRMLKGIGILAPHPSAFRDCGDIISYTTKGEPYASTNRGLQIHLRIQDHVLPKKSHTHLAILQCFHKNNPSTAIAIPI</sequence>
<reference evidence="3" key="1">
    <citation type="journal article" date="2020" name="Stud. Mycol.">
        <title>101 Dothideomycetes genomes: a test case for predicting lifestyles and emergence of pathogens.</title>
        <authorList>
            <person name="Haridas S."/>
            <person name="Albert R."/>
            <person name="Binder M."/>
            <person name="Bloem J."/>
            <person name="Labutti K."/>
            <person name="Salamov A."/>
            <person name="Andreopoulos B."/>
            <person name="Baker S."/>
            <person name="Barry K."/>
            <person name="Bills G."/>
            <person name="Bluhm B."/>
            <person name="Cannon C."/>
            <person name="Castanera R."/>
            <person name="Culley D."/>
            <person name="Daum C."/>
            <person name="Ezra D."/>
            <person name="Gonzalez J."/>
            <person name="Henrissat B."/>
            <person name="Kuo A."/>
            <person name="Liang C."/>
            <person name="Lipzen A."/>
            <person name="Lutzoni F."/>
            <person name="Magnuson J."/>
            <person name="Mondo S."/>
            <person name="Nolan M."/>
            <person name="Ohm R."/>
            <person name="Pangilinan J."/>
            <person name="Park H.-J."/>
            <person name="Ramirez L."/>
            <person name="Alfaro M."/>
            <person name="Sun H."/>
            <person name="Tritt A."/>
            <person name="Yoshinaga Y."/>
            <person name="Zwiers L.-H."/>
            <person name="Turgeon B."/>
            <person name="Goodwin S."/>
            <person name="Spatafora J."/>
            <person name="Crous P."/>
            <person name="Grigoriev I."/>
        </authorList>
    </citation>
    <scope>NUCLEOTIDE SEQUENCE</scope>
    <source>
        <strain evidence="3">CBS 113818</strain>
    </source>
</reference>
<evidence type="ECO:0000259" key="1">
    <source>
        <dbReference type="Pfam" id="PF06985"/>
    </source>
</evidence>
<organism evidence="3 4">
    <name type="scientific">Ophiobolus disseminans</name>
    <dbReference type="NCBI Taxonomy" id="1469910"/>
    <lineage>
        <taxon>Eukaryota</taxon>
        <taxon>Fungi</taxon>
        <taxon>Dikarya</taxon>
        <taxon>Ascomycota</taxon>
        <taxon>Pezizomycotina</taxon>
        <taxon>Dothideomycetes</taxon>
        <taxon>Pleosporomycetidae</taxon>
        <taxon>Pleosporales</taxon>
        <taxon>Pleosporineae</taxon>
        <taxon>Phaeosphaeriaceae</taxon>
        <taxon>Ophiobolus</taxon>
    </lineage>
</organism>
<evidence type="ECO:0000313" key="3">
    <source>
        <dbReference type="EMBL" id="KAF2821427.1"/>
    </source>
</evidence>
<dbReference type="AlphaFoldDB" id="A0A6A6ZMF7"/>
<evidence type="ECO:0000259" key="2">
    <source>
        <dbReference type="Pfam" id="PF26640"/>
    </source>
</evidence>
<dbReference type="InterPro" id="IPR010730">
    <property type="entry name" value="HET"/>
</dbReference>
<dbReference type="Proteomes" id="UP000799424">
    <property type="component" value="Unassembled WGS sequence"/>
</dbReference>
<name>A0A6A6ZMF7_9PLEO</name>
<proteinExistence type="predicted"/>
<feature type="domain" description="DUF8212" evidence="2">
    <location>
        <begin position="240"/>
        <end position="320"/>
    </location>
</feature>
<accession>A0A6A6ZMF7</accession>
<dbReference type="InterPro" id="IPR058525">
    <property type="entry name" value="DUF8212"/>
</dbReference>
<dbReference type="PANTHER" id="PTHR10622">
    <property type="entry name" value="HET DOMAIN-CONTAINING PROTEIN"/>
    <property type="match status" value="1"/>
</dbReference>
<feature type="non-terminal residue" evidence="3">
    <location>
        <position position="355"/>
    </location>
</feature>
<feature type="domain" description="Heterokaryon incompatibility" evidence="1">
    <location>
        <begin position="22"/>
        <end position="152"/>
    </location>
</feature>
<dbReference type="EMBL" id="MU006237">
    <property type="protein sequence ID" value="KAF2821427.1"/>
    <property type="molecule type" value="Genomic_DNA"/>
</dbReference>
<evidence type="ECO:0000313" key="4">
    <source>
        <dbReference type="Proteomes" id="UP000799424"/>
    </source>
</evidence>
<dbReference type="PANTHER" id="PTHR10622:SF10">
    <property type="entry name" value="HET DOMAIN-CONTAINING PROTEIN"/>
    <property type="match status" value="1"/>
</dbReference>
<keyword evidence="4" id="KW-1185">Reference proteome</keyword>
<dbReference type="Pfam" id="PF06985">
    <property type="entry name" value="HET"/>
    <property type="match status" value="1"/>
</dbReference>
<gene>
    <name evidence="3" type="ORF">CC86DRAFT_243930</name>
</gene>
<dbReference type="Pfam" id="PF26640">
    <property type="entry name" value="DUF8212"/>
    <property type="match status" value="1"/>
</dbReference>